<evidence type="ECO:0000313" key="1">
    <source>
        <dbReference type="EMBL" id="KIK15068.1"/>
    </source>
</evidence>
<dbReference type="OrthoDB" id="2684341at2759"/>
<dbReference type="Proteomes" id="UP000054018">
    <property type="component" value="Unassembled WGS sequence"/>
</dbReference>
<dbReference type="CDD" id="cd00303">
    <property type="entry name" value="retropepsin_like"/>
    <property type="match status" value="1"/>
</dbReference>
<dbReference type="EMBL" id="KN833908">
    <property type="protein sequence ID" value="KIK15068.1"/>
    <property type="molecule type" value="Genomic_DNA"/>
</dbReference>
<gene>
    <name evidence="1" type="ORF">PISMIDRAFT_48052</name>
</gene>
<dbReference type="AlphaFoldDB" id="A0A0C9Z505"/>
<reference evidence="1 2" key="1">
    <citation type="submission" date="2014-04" db="EMBL/GenBank/DDBJ databases">
        <authorList>
            <consortium name="DOE Joint Genome Institute"/>
            <person name="Kuo A."/>
            <person name="Kohler A."/>
            <person name="Costa M.D."/>
            <person name="Nagy L.G."/>
            <person name="Floudas D."/>
            <person name="Copeland A."/>
            <person name="Barry K.W."/>
            <person name="Cichocki N."/>
            <person name="Veneault-Fourrey C."/>
            <person name="LaButti K."/>
            <person name="Lindquist E.A."/>
            <person name="Lipzen A."/>
            <person name="Lundell T."/>
            <person name="Morin E."/>
            <person name="Murat C."/>
            <person name="Sun H."/>
            <person name="Tunlid A."/>
            <person name="Henrissat B."/>
            <person name="Grigoriev I.V."/>
            <person name="Hibbett D.S."/>
            <person name="Martin F."/>
            <person name="Nordberg H.P."/>
            <person name="Cantor M.N."/>
            <person name="Hua S.X."/>
        </authorList>
    </citation>
    <scope>NUCLEOTIDE SEQUENCE [LARGE SCALE GENOMIC DNA]</scope>
    <source>
        <strain evidence="1 2">441</strain>
    </source>
</reference>
<keyword evidence="2" id="KW-1185">Reference proteome</keyword>
<protein>
    <submittedName>
        <fullName evidence="1">Uncharacterized protein</fullName>
    </submittedName>
</protein>
<name>A0A0C9Z505_9AGAM</name>
<reference evidence="2" key="2">
    <citation type="submission" date="2015-01" db="EMBL/GenBank/DDBJ databases">
        <title>Evolutionary Origins and Diversification of the Mycorrhizal Mutualists.</title>
        <authorList>
            <consortium name="DOE Joint Genome Institute"/>
            <consortium name="Mycorrhizal Genomics Consortium"/>
            <person name="Kohler A."/>
            <person name="Kuo A."/>
            <person name="Nagy L.G."/>
            <person name="Floudas D."/>
            <person name="Copeland A."/>
            <person name="Barry K.W."/>
            <person name="Cichocki N."/>
            <person name="Veneault-Fourrey C."/>
            <person name="LaButti K."/>
            <person name="Lindquist E.A."/>
            <person name="Lipzen A."/>
            <person name="Lundell T."/>
            <person name="Morin E."/>
            <person name="Murat C."/>
            <person name="Riley R."/>
            <person name="Ohm R."/>
            <person name="Sun H."/>
            <person name="Tunlid A."/>
            <person name="Henrissat B."/>
            <person name="Grigoriev I.V."/>
            <person name="Hibbett D.S."/>
            <person name="Martin F."/>
        </authorList>
    </citation>
    <scope>NUCLEOTIDE SEQUENCE [LARGE SCALE GENOMIC DNA]</scope>
    <source>
        <strain evidence="2">441</strain>
    </source>
</reference>
<evidence type="ECO:0000313" key="2">
    <source>
        <dbReference type="Proteomes" id="UP000054018"/>
    </source>
</evidence>
<sequence>LIDSGSTHCFIDLDFVNKYNLSTYSEFFHSLYAILPLTLRLFDSTTTTSITKASNLVICFPSRDVTEIICYVTPLDSECKIVLGHNWLTHYNPLIDWVLSSI</sequence>
<accession>A0A0C9Z505</accession>
<feature type="non-terminal residue" evidence="1">
    <location>
        <position position="102"/>
    </location>
</feature>
<organism evidence="1 2">
    <name type="scientific">Pisolithus microcarpus 441</name>
    <dbReference type="NCBI Taxonomy" id="765257"/>
    <lineage>
        <taxon>Eukaryota</taxon>
        <taxon>Fungi</taxon>
        <taxon>Dikarya</taxon>
        <taxon>Basidiomycota</taxon>
        <taxon>Agaricomycotina</taxon>
        <taxon>Agaricomycetes</taxon>
        <taxon>Agaricomycetidae</taxon>
        <taxon>Boletales</taxon>
        <taxon>Sclerodermatineae</taxon>
        <taxon>Pisolithaceae</taxon>
        <taxon>Pisolithus</taxon>
    </lineage>
</organism>
<dbReference type="HOGENOM" id="CLU_131876_0_0_1"/>
<dbReference type="Pfam" id="PF08284">
    <property type="entry name" value="RVP_2"/>
    <property type="match status" value="1"/>
</dbReference>
<feature type="non-terminal residue" evidence="1">
    <location>
        <position position="1"/>
    </location>
</feature>
<dbReference type="InterPro" id="IPR021109">
    <property type="entry name" value="Peptidase_aspartic_dom_sf"/>
</dbReference>
<proteinExistence type="predicted"/>
<dbReference type="Gene3D" id="2.40.70.10">
    <property type="entry name" value="Acid Proteases"/>
    <property type="match status" value="1"/>
</dbReference>